<feature type="transmembrane region" description="Helical" evidence="1">
    <location>
        <begin position="7"/>
        <end position="30"/>
    </location>
</feature>
<organism evidence="2 3">
    <name type="scientific">Candidatus Lokiarchaeum ossiferum</name>
    <dbReference type="NCBI Taxonomy" id="2951803"/>
    <lineage>
        <taxon>Archaea</taxon>
        <taxon>Promethearchaeati</taxon>
        <taxon>Promethearchaeota</taxon>
        <taxon>Promethearchaeia</taxon>
        <taxon>Promethearchaeales</taxon>
        <taxon>Promethearchaeaceae</taxon>
        <taxon>Candidatus Lokiarchaeum</taxon>
    </lineage>
</organism>
<proteinExistence type="predicted"/>
<dbReference type="EMBL" id="CP104013">
    <property type="protein sequence ID" value="UYP45496.1"/>
    <property type="molecule type" value="Genomic_DNA"/>
</dbReference>
<sequence>MSNKPNTLGIIIASVLITLVVTGTGMYFGLPLLFPNLTADLSEYDQSEEIENITTKGILLQTQYAEFTQYLSIYDSDLVPEIMTGTNLTITTQGSSKLHVIFTENFVARFGPSFSGDAIFNVTLSIVGIQNKTLSILESRMSATGTQEQQNRFAQITLETATLPAATYSIIMYWYSTQDPTGSAYLFTYDSRALYAQEIAV</sequence>
<protein>
    <submittedName>
        <fullName evidence="2">Uncharacterized protein</fullName>
    </submittedName>
</protein>
<reference evidence="2" key="1">
    <citation type="submission" date="2022-09" db="EMBL/GenBank/DDBJ databases">
        <title>Actin cytoskeleton and complex cell architecture in an #Asgard archaeon.</title>
        <authorList>
            <person name="Ponce Toledo R.I."/>
            <person name="Schleper C."/>
            <person name="Rodrigues Oliveira T."/>
            <person name="Wollweber F."/>
            <person name="Xu J."/>
            <person name="Rittmann S."/>
            <person name="Klingl A."/>
            <person name="Pilhofer M."/>
        </authorList>
    </citation>
    <scope>NUCLEOTIDE SEQUENCE</scope>
    <source>
        <strain evidence="2">B-35</strain>
    </source>
</reference>
<keyword evidence="1" id="KW-1133">Transmembrane helix</keyword>
<evidence type="ECO:0000313" key="3">
    <source>
        <dbReference type="Proteomes" id="UP001208689"/>
    </source>
</evidence>
<dbReference type="Proteomes" id="UP001208689">
    <property type="component" value="Chromosome"/>
</dbReference>
<accession>A0ABY6HSG8</accession>
<gene>
    <name evidence="2" type="ORF">NEF87_001781</name>
</gene>
<name>A0ABY6HSG8_9ARCH</name>
<keyword evidence="1" id="KW-0812">Transmembrane</keyword>
<keyword evidence="3" id="KW-1185">Reference proteome</keyword>
<keyword evidence="1" id="KW-0472">Membrane</keyword>
<evidence type="ECO:0000313" key="2">
    <source>
        <dbReference type="EMBL" id="UYP45496.1"/>
    </source>
</evidence>
<evidence type="ECO:0000256" key="1">
    <source>
        <dbReference type="SAM" id="Phobius"/>
    </source>
</evidence>